<dbReference type="Proteomes" id="UP001259239">
    <property type="component" value="Unassembled WGS sequence"/>
</dbReference>
<evidence type="ECO:0000313" key="2">
    <source>
        <dbReference type="Proteomes" id="UP001259239"/>
    </source>
</evidence>
<proteinExistence type="predicted"/>
<sequence length="200" mass="21718">MSTNKVTFGLEKVHLAFVDDLSQTTKPAWKKPIPIPGAVRWTPEAQGDSSTFYADNTAYFVTTSNNGYTGELELALLPDAVLAELLGWKIDNNGMLVELSEAIPKKFALLGQVQGDKRNRRFVFYDCQASRPSKERKTQAESVEVGTDVLSLTVSPIEIGGQMVVKGDLELSDTNATAYNGFFESVYVPVFGATGGEANA</sequence>
<dbReference type="RefSeq" id="WP_023484097.1">
    <property type="nucleotide sequence ID" value="NZ_CP121102.1"/>
</dbReference>
<dbReference type="AlphaFoldDB" id="A0AAP5JXI1"/>
<gene>
    <name evidence="1" type="ORF">P7H09_20150</name>
</gene>
<name>A0AAP5JXI1_9BACL</name>
<comment type="caution">
    <text evidence="1">The sequence shown here is derived from an EMBL/GenBank/DDBJ whole genome shotgun (WGS) entry which is preliminary data.</text>
</comment>
<evidence type="ECO:0000313" key="1">
    <source>
        <dbReference type="EMBL" id="MDT2253487.1"/>
    </source>
</evidence>
<organism evidence="1 2">
    <name type="scientific">Paenibacillus larvae</name>
    <dbReference type="NCBI Taxonomy" id="1464"/>
    <lineage>
        <taxon>Bacteria</taxon>
        <taxon>Bacillati</taxon>
        <taxon>Bacillota</taxon>
        <taxon>Bacilli</taxon>
        <taxon>Bacillales</taxon>
        <taxon>Paenibacillaceae</taxon>
        <taxon>Paenibacillus</taxon>
    </lineage>
</organism>
<reference evidence="1" key="1">
    <citation type="journal article" date="2023" name="J. Vet. Diagn. Invest.">
        <title>Oxytetracycline-resistant Paenibacillus larvae identified in commercial beekeeping operations in Saskatchewan using pooled honey sampling.</title>
        <authorList>
            <person name="Obshta O."/>
            <person name="Zabrodski M.W."/>
            <person name="Soomro T."/>
            <person name="Wilson G."/>
            <person name="Masood F."/>
            <person name="Thebeau J."/>
            <person name="Silva M.C.B."/>
            <person name="Biganski S."/>
            <person name="Kozii I.V."/>
            <person name="Koziy R.V."/>
            <person name="Raza M.F."/>
            <person name="Jose M.S."/>
            <person name="Simko E."/>
            <person name="Wood S.C."/>
        </authorList>
    </citation>
    <scope>NUCLEOTIDE SEQUENCE</scope>
    <source>
        <strain evidence="1">PL001</strain>
    </source>
</reference>
<dbReference type="EMBL" id="JARQGV010000004">
    <property type="protein sequence ID" value="MDT2253487.1"/>
    <property type="molecule type" value="Genomic_DNA"/>
</dbReference>
<accession>A0AAP5JXI1</accession>
<reference evidence="1" key="2">
    <citation type="submission" date="2023-03" db="EMBL/GenBank/DDBJ databases">
        <authorList>
            <person name="Obshta O."/>
            <person name="Zabrodski M.W."/>
            <person name="Soomro T."/>
            <person name="Wilson G."/>
            <person name="Masood F."/>
            <person name="Thebeau J."/>
            <person name="Bezerra Da Silva M.C."/>
            <person name="Raza F."/>
            <person name="Biganski S."/>
            <person name="Jose M."/>
            <person name="Camilli M."/>
            <person name="Kozii I.V."/>
            <person name="Kozii R.V."/>
            <person name="Simko E."/>
            <person name="Wood S.C."/>
        </authorList>
    </citation>
    <scope>NUCLEOTIDE SEQUENCE</scope>
    <source>
        <strain evidence="1">PL001</strain>
    </source>
</reference>
<protein>
    <submittedName>
        <fullName evidence="1">Phage tail protein</fullName>
    </submittedName>
</protein>
<dbReference type="InterPro" id="IPR006490">
    <property type="entry name" value="Maj_tail_phi13"/>
</dbReference>
<dbReference type="NCBIfam" id="TIGR01603">
    <property type="entry name" value="maj_tail_phi13"/>
    <property type="match status" value="1"/>
</dbReference>